<feature type="non-terminal residue" evidence="1">
    <location>
        <position position="142"/>
    </location>
</feature>
<dbReference type="EMBL" id="KV417481">
    <property type="protein sequence ID" value="KZP33705.1"/>
    <property type="molecule type" value="Genomic_DNA"/>
</dbReference>
<accession>A0A166WFH9</accession>
<evidence type="ECO:0000313" key="1">
    <source>
        <dbReference type="EMBL" id="KZP33705.1"/>
    </source>
</evidence>
<feature type="non-terminal residue" evidence="1">
    <location>
        <position position="1"/>
    </location>
</feature>
<protein>
    <submittedName>
        <fullName evidence="1">Uncharacterized protein</fullName>
    </submittedName>
</protein>
<dbReference type="Proteomes" id="UP000076532">
    <property type="component" value="Unassembled WGS sequence"/>
</dbReference>
<name>A0A166WFH9_9AGAM</name>
<evidence type="ECO:0000313" key="2">
    <source>
        <dbReference type="Proteomes" id="UP000076532"/>
    </source>
</evidence>
<proteinExistence type="predicted"/>
<organism evidence="1 2">
    <name type="scientific">Athelia psychrophila</name>
    <dbReference type="NCBI Taxonomy" id="1759441"/>
    <lineage>
        <taxon>Eukaryota</taxon>
        <taxon>Fungi</taxon>
        <taxon>Dikarya</taxon>
        <taxon>Basidiomycota</taxon>
        <taxon>Agaricomycotina</taxon>
        <taxon>Agaricomycetes</taxon>
        <taxon>Agaricomycetidae</taxon>
        <taxon>Atheliales</taxon>
        <taxon>Atheliaceae</taxon>
        <taxon>Athelia</taxon>
    </lineage>
</organism>
<sequence>DGASSVDYRGLGKLCSYAMRNGESWYKFVNGELGLGAPNGSMCLVTGCDKSTTWRIASVPHGSSSNTIALSFTAAQSVQARASYSFSKETNFPAFERAGPDLGGDDPLPQNQCLFVRGLRIKVRENAVVRQLKGAVEVESIQ</sequence>
<dbReference type="AlphaFoldDB" id="A0A166WFH9"/>
<keyword evidence="2" id="KW-1185">Reference proteome</keyword>
<dbReference type="OrthoDB" id="3222453at2759"/>
<reference evidence="1 2" key="1">
    <citation type="journal article" date="2016" name="Mol. Biol. Evol.">
        <title>Comparative Genomics of Early-Diverging Mushroom-Forming Fungi Provides Insights into the Origins of Lignocellulose Decay Capabilities.</title>
        <authorList>
            <person name="Nagy L.G."/>
            <person name="Riley R."/>
            <person name="Tritt A."/>
            <person name="Adam C."/>
            <person name="Daum C."/>
            <person name="Floudas D."/>
            <person name="Sun H."/>
            <person name="Yadav J.S."/>
            <person name="Pangilinan J."/>
            <person name="Larsson K.H."/>
            <person name="Matsuura K."/>
            <person name="Barry K."/>
            <person name="Labutti K."/>
            <person name="Kuo R."/>
            <person name="Ohm R.A."/>
            <person name="Bhattacharya S.S."/>
            <person name="Shirouzu T."/>
            <person name="Yoshinaga Y."/>
            <person name="Martin F.M."/>
            <person name="Grigoriev I.V."/>
            <person name="Hibbett D.S."/>
        </authorList>
    </citation>
    <scope>NUCLEOTIDE SEQUENCE [LARGE SCALE GENOMIC DNA]</scope>
    <source>
        <strain evidence="1 2">CBS 109695</strain>
    </source>
</reference>
<gene>
    <name evidence="1" type="ORF">FIBSPDRAFT_669653</name>
</gene>